<evidence type="ECO:0000313" key="1">
    <source>
        <dbReference type="EMBL" id="KAJ1672437.1"/>
    </source>
</evidence>
<dbReference type="Proteomes" id="UP001145114">
    <property type="component" value="Unassembled WGS sequence"/>
</dbReference>
<comment type="caution">
    <text evidence="1">The sequence shown here is derived from an EMBL/GenBank/DDBJ whole genome shotgun (WGS) entry which is preliminary data.</text>
</comment>
<organism evidence="1 2">
    <name type="scientific">Spiromyces aspiralis</name>
    <dbReference type="NCBI Taxonomy" id="68401"/>
    <lineage>
        <taxon>Eukaryota</taxon>
        <taxon>Fungi</taxon>
        <taxon>Fungi incertae sedis</taxon>
        <taxon>Zoopagomycota</taxon>
        <taxon>Kickxellomycotina</taxon>
        <taxon>Kickxellomycetes</taxon>
        <taxon>Kickxellales</taxon>
        <taxon>Kickxellaceae</taxon>
        <taxon>Spiromyces</taxon>
    </lineage>
</organism>
<sequence length="233" mass="24760">MASGPTEALANTILTTAARDVASQAMPSHPPPSLSSSPSSSSSTTPTVASFIPANTIRISRDIIKNFGCYEAPLNLQGNSSSNSCYYYNNSNNNNSNKRRTQSFASDASSRTAVAGVDNSSCTMAPCPRDLKGIIPIIGRKSPKSLVPLTGDGDYSAAVNKWSDRRGSSGSLTTIRVSFEQAQLLHHLGLSEGDCVTTYVRELVDSSGDQVDIRLFTSMVDAPYGGHSVNKRF</sequence>
<reference evidence="1" key="1">
    <citation type="submission" date="2022-06" db="EMBL/GenBank/DDBJ databases">
        <title>Phylogenomic reconstructions and comparative analyses of Kickxellomycotina fungi.</title>
        <authorList>
            <person name="Reynolds N.K."/>
            <person name="Stajich J.E."/>
            <person name="Barry K."/>
            <person name="Grigoriev I.V."/>
            <person name="Crous P."/>
            <person name="Smith M.E."/>
        </authorList>
    </citation>
    <scope>NUCLEOTIDE SEQUENCE</scope>
    <source>
        <strain evidence="1">RSA 2271</strain>
    </source>
</reference>
<evidence type="ECO:0000313" key="2">
    <source>
        <dbReference type="Proteomes" id="UP001145114"/>
    </source>
</evidence>
<protein>
    <submittedName>
        <fullName evidence="1">Uncharacterized protein</fullName>
    </submittedName>
</protein>
<accession>A0ACC1H8M6</accession>
<feature type="non-terminal residue" evidence="1">
    <location>
        <position position="233"/>
    </location>
</feature>
<proteinExistence type="predicted"/>
<name>A0ACC1H8M6_9FUNG</name>
<dbReference type="EMBL" id="JAMZIH010008378">
    <property type="protein sequence ID" value="KAJ1672437.1"/>
    <property type="molecule type" value="Genomic_DNA"/>
</dbReference>
<keyword evidence="2" id="KW-1185">Reference proteome</keyword>
<gene>
    <name evidence="1" type="ORF">EV182_007180</name>
</gene>